<keyword evidence="5 6" id="KW-0472">Membrane</keyword>
<dbReference type="GO" id="GO:0022857">
    <property type="term" value="F:transmembrane transporter activity"/>
    <property type="evidence" value="ECO:0007669"/>
    <property type="project" value="InterPro"/>
</dbReference>
<feature type="domain" description="EamA" evidence="7">
    <location>
        <begin position="9"/>
        <end position="147"/>
    </location>
</feature>
<evidence type="ECO:0000256" key="5">
    <source>
        <dbReference type="ARBA" id="ARBA00023136"/>
    </source>
</evidence>
<dbReference type="AlphaFoldDB" id="A0A4D6LNV6"/>
<dbReference type="GO" id="GO:0016020">
    <property type="term" value="C:membrane"/>
    <property type="evidence" value="ECO:0007669"/>
    <property type="project" value="UniProtKB-SubCell"/>
</dbReference>
<evidence type="ECO:0000256" key="1">
    <source>
        <dbReference type="ARBA" id="ARBA00004141"/>
    </source>
</evidence>
<sequence length="661" mass="73085">MQSAEVTTVMVVLLFLTVGSTTLVKASMSKGMSNYVFAAYSNLLGFCFLLIATTLHYRNRSPTPLNNFILFRIFLIGFFSVSIQTFLYVGLGYSSPALYSAIEDLLPAFTFFIAIVFRMEKLDLKLRSCQAKTIGTVVSIAGALTVTFYKGLPMTNGAMPNNLSLSSQQSQWLLGGFLLSTGTFCCSVSLVIQTWTIKDYPEELMLMTIATSFTVILSFVVAFVAEQNPEAWILKPDMELVCILYSAIVVLATRSVVYAWACRKKGAVYVAMFSPLGIVIALAMGIVFLGDTLYLGSVIGAATIAVGFYAVIWGQAQEENICEKHGTCSIISSSSSCTLFLTWNQTCYTQFFFQSLTQILLTLLIFTHFSLSRSERPPLTFSLLCKFFLLAFFGSAATTMGYVGIELSSPTLGSDLLSLVPAFTFILALIFRMEEVHWRNSSSQAKVLGTITSIAGAFVVVLYKGPIIFKTRSSNFSNQILQFSQQLNWILGGIFFIAYSLFNSMWYIYQAYVAKKYPDVTVTVFFQLLFSTVQCGVFALIAVRDPTEWKLNFDIGLVGVLYQAIVATMISYLLFQWCVLKAGPLFCSMFSPVAMIFTVFMGAIFLGDDLSLGSLIGAVIIVVGFYGVLWGKSKEENEIAEGVEDFDSSFHDVPLLQDRNR</sequence>
<evidence type="ECO:0000256" key="6">
    <source>
        <dbReference type="SAM" id="Phobius"/>
    </source>
</evidence>
<evidence type="ECO:0000256" key="3">
    <source>
        <dbReference type="ARBA" id="ARBA00022692"/>
    </source>
</evidence>
<comment type="subcellular location">
    <subcellularLocation>
        <location evidence="1">Membrane</location>
        <topology evidence="1">Multi-pass membrane protein</topology>
    </subcellularLocation>
</comment>
<name>A0A4D6LNV6_VIGUN</name>
<reference evidence="8 9" key="1">
    <citation type="submission" date="2019-04" db="EMBL/GenBank/DDBJ databases">
        <title>An improved genome assembly and genetic linkage map for asparagus bean, Vigna unguiculata ssp. sesquipedialis.</title>
        <authorList>
            <person name="Xia Q."/>
            <person name="Zhang R."/>
            <person name="Dong Y."/>
        </authorList>
    </citation>
    <scope>NUCLEOTIDE SEQUENCE [LARGE SCALE GENOMIC DNA]</scope>
    <source>
        <tissue evidence="8">Leaf</tissue>
    </source>
</reference>
<dbReference type="Proteomes" id="UP000501690">
    <property type="component" value="Linkage Group LG4"/>
</dbReference>
<dbReference type="EMBL" id="CP039348">
    <property type="protein sequence ID" value="QCD90602.1"/>
    <property type="molecule type" value="Genomic_DNA"/>
</dbReference>
<feature type="domain" description="EamA" evidence="7">
    <location>
        <begin position="492"/>
        <end position="629"/>
    </location>
</feature>
<feature type="transmembrane region" description="Helical" evidence="6">
    <location>
        <begin position="243"/>
        <end position="261"/>
    </location>
</feature>
<proteinExistence type="inferred from homology"/>
<organism evidence="8 9">
    <name type="scientific">Vigna unguiculata</name>
    <name type="common">Cowpea</name>
    <dbReference type="NCBI Taxonomy" id="3917"/>
    <lineage>
        <taxon>Eukaryota</taxon>
        <taxon>Viridiplantae</taxon>
        <taxon>Streptophyta</taxon>
        <taxon>Embryophyta</taxon>
        <taxon>Tracheophyta</taxon>
        <taxon>Spermatophyta</taxon>
        <taxon>Magnoliopsida</taxon>
        <taxon>eudicotyledons</taxon>
        <taxon>Gunneridae</taxon>
        <taxon>Pentapetalae</taxon>
        <taxon>rosids</taxon>
        <taxon>fabids</taxon>
        <taxon>Fabales</taxon>
        <taxon>Fabaceae</taxon>
        <taxon>Papilionoideae</taxon>
        <taxon>50 kb inversion clade</taxon>
        <taxon>NPAAA clade</taxon>
        <taxon>indigoferoid/millettioid clade</taxon>
        <taxon>Phaseoleae</taxon>
        <taxon>Vigna</taxon>
    </lineage>
</organism>
<evidence type="ECO:0000313" key="9">
    <source>
        <dbReference type="Proteomes" id="UP000501690"/>
    </source>
</evidence>
<feature type="transmembrane region" description="Helical" evidence="6">
    <location>
        <begin position="445"/>
        <end position="469"/>
    </location>
</feature>
<feature type="transmembrane region" description="Helical" evidence="6">
    <location>
        <begin position="294"/>
        <end position="314"/>
    </location>
</feature>
<feature type="transmembrane region" description="Helical" evidence="6">
    <location>
        <begin position="612"/>
        <end position="631"/>
    </location>
</feature>
<evidence type="ECO:0000259" key="7">
    <source>
        <dbReference type="Pfam" id="PF00892"/>
    </source>
</evidence>
<feature type="transmembrane region" description="Helical" evidence="6">
    <location>
        <begin position="582"/>
        <end position="606"/>
    </location>
</feature>
<feature type="transmembrane region" description="Helical" evidence="6">
    <location>
        <begin position="204"/>
        <end position="223"/>
    </location>
</feature>
<feature type="transmembrane region" description="Helical" evidence="6">
    <location>
        <begin position="489"/>
        <end position="508"/>
    </location>
</feature>
<dbReference type="Pfam" id="PF00892">
    <property type="entry name" value="EamA"/>
    <property type="match status" value="2"/>
</dbReference>
<keyword evidence="4 6" id="KW-1133">Transmembrane helix</keyword>
<dbReference type="InterPro" id="IPR037185">
    <property type="entry name" value="EmrE-like"/>
</dbReference>
<feature type="transmembrane region" description="Helical" evidence="6">
    <location>
        <begin position="416"/>
        <end position="433"/>
    </location>
</feature>
<evidence type="ECO:0000256" key="2">
    <source>
        <dbReference type="ARBA" id="ARBA00007635"/>
    </source>
</evidence>
<feature type="transmembrane region" description="Helical" evidence="6">
    <location>
        <begin position="383"/>
        <end position="404"/>
    </location>
</feature>
<feature type="transmembrane region" description="Helical" evidence="6">
    <location>
        <begin position="172"/>
        <end position="192"/>
    </location>
</feature>
<keyword evidence="3 6" id="KW-0812">Transmembrane</keyword>
<feature type="transmembrane region" description="Helical" evidence="6">
    <location>
        <begin position="555"/>
        <end position="575"/>
    </location>
</feature>
<feature type="transmembrane region" description="Helical" evidence="6">
    <location>
        <begin position="268"/>
        <end position="288"/>
    </location>
</feature>
<feature type="transmembrane region" description="Helical" evidence="6">
    <location>
        <begin position="69"/>
        <end position="91"/>
    </location>
</feature>
<dbReference type="InterPro" id="IPR030184">
    <property type="entry name" value="WAT1-related"/>
</dbReference>
<gene>
    <name evidence="8" type="ORF">DEO72_LG4g1559</name>
</gene>
<keyword evidence="9" id="KW-1185">Reference proteome</keyword>
<dbReference type="SUPFAM" id="SSF103481">
    <property type="entry name" value="Multidrug resistance efflux transporter EmrE"/>
    <property type="match status" value="3"/>
</dbReference>
<accession>A0A4D6LNV6</accession>
<dbReference type="InterPro" id="IPR000620">
    <property type="entry name" value="EamA_dom"/>
</dbReference>
<evidence type="ECO:0000313" key="8">
    <source>
        <dbReference type="EMBL" id="QCD90602.1"/>
    </source>
</evidence>
<feature type="transmembrane region" description="Helical" evidence="6">
    <location>
        <begin position="97"/>
        <end position="117"/>
    </location>
</feature>
<feature type="transmembrane region" description="Helical" evidence="6">
    <location>
        <begin position="36"/>
        <end position="57"/>
    </location>
</feature>
<feature type="transmembrane region" description="Helical" evidence="6">
    <location>
        <begin position="351"/>
        <end position="371"/>
    </location>
</feature>
<evidence type="ECO:0000256" key="4">
    <source>
        <dbReference type="ARBA" id="ARBA00022989"/>
    </source>
</evidence>
<comment type="similarity">
    <text evidence="2">Belongs to the drug/metabolite transporter (DMT) superfamily. Plant drug/metabolite exporter (P-DME) (TC 2.A.7.4) family.</text>
</comment>
<protein>
    <submittedName>
        <fullName evidence="8">WAT1-related protein</fullName>
    </submittedName>
</protein>
<dbReference type="PANTHER" id="PTHR31218">
    <property type="entry name" value="WAT1-RELATED PROTEIN"/>
    <property type="match status" value="1"/>
</dbReference>
<feature type="transmembrane region" description="Helical" evidence="6">
    <location>
        <begin position="520"/>
        <end position="543"/>
    </location>
</feature>
<feature type="transmembrane region" description="Helical" evidence="6">
    <location>
        <begin position="129"/>
        <end position="152"/>
    </location>
</feature>